<protein>
    <submittedName>
        <fullName evidence="1">Uncharacterized protein</fullName>
    </submittedName>
</protein>
<dbReference type="EMBL" id="JAKWBI020000211">
    <property type="protein sequence ID" value="KAJ2898988.1"/>
    <property type="molecule type" value="Genomic_DNA"/>
</dbReference>
<accession>A0AAD5RMW1</accession>
<dbReference type="Proteomes" id="UP001201980">
    <property type="component" value="Unassembled WGS sequence"/>
</dbReference>
<proteinExistence type="predicted"/>
<dbReference type="AlphaFoldDB" id="A0AAD5RMW1"/>
<reference evidence="1" key="1">
    <citation type="submission" date="2022-07" db="EMBL/GenBank/DDBJ databases">
        <title>Draft genome sequence of Zalerion maritima ATCC 34329, a (micro)plastics degrading marine fungus.</title>
        <authorList>
            <person name="Paco A."/>
            <person name="Goncalves M.F.M."/>
            <person name="Rocha-Santos T.A.P."/>
            <person name="Alves A."/>
        </authorList>
    </citation>
    <scope>NUCLEOTIDE SEQUENCE</scope>
    <source>
        <strain evidence="1">ATCC 34329</strain>
    </source>
</reference>
<evidence type="ECO:0000313" key="2">
    <source>
        <dbReference type="Proteomes" id="UP001201980"/>
    </source>
</evidence>
<keyword evidence="2" id="KW-1185">Reference proteome</keyword>
<name>A0AAD5RMW1_9PEZI</name>
<comment type="caution">
    <text evidence="1">The sequence shown here is derived from an EMBL/GenBank/DDBJ whole genome shotgun (WGS) entry which is preliminary data.</text>
</comment>
<gene>
    <name evidence="1" type="ORF">MKZ38_003557</name>
</gene>
<evidence type="ECO:0000313" key="1">
    <source>
        <dbReference type="EMBL" id="KAJ2898988.1"/>
    </source>
</evidence>
<sequence length="183" mass="19738">MMLNRVAALAPLADCPWYDAVLLPELTSNEALCLPVKINQPRDIARRGIATVSADDGAIYDGIISANPDYSPEVSADALHAGTAARNALAKRNASCAVMATGDRYDLGDAKRYLDGLGRNCGAGARDCRRMTSSALVSRTLFWTSWAVCSSWGHGWGKKHSQFSIEPPIVLQLDDVAEMTRVK</sequence>
<organism evidence="1 2">
    <name type="scientific">Zalerion maritima</name>
    <dbReference type="NCBI Taxonomy" id="339359"/>
    <lineage>
        <taxon>Eukaryota</taxon>
        <taxon>Fungi</taxon>
        <taxon>Dikarya</taxon>
        <taxon>Ascomycota</taxon>
        <taxon>Pezizomycotina</taxon>
        <taxon>Sordariomycetes</taxon>
        <taxon>Lulworthiomycetidae</taxon>
        <taxon>Lulworthiales</taxon>
        <taxon>Lulworthiaceae</taxon>
        <taxon>Zalerion</taxon>
    </lineage>
</organism>